<dbReference type="Pfam" id="PF07723">
    <property type="entry name" value="LRR_2"/>
    <property type="match status" value="1"/>
</dbReference>
<keyword evidence="5" id="KW-1185">Reference proteome</keyword>
<accession>A0A8T1YSL4</accession>
<dbReference type="Proteomes" id="UP000694251">
    <property type="component" value="Chromosome 12"/>
</dbReference>
<dbReference type="InterPro" id="IPR013101">
    <property type="entry name" value="LRR_PRU1-like"/>
</dbReference>
<reference evidence="4 5" key="1">
    <citation type="submission" date="2020-12" db="EMBL/GenBank/DDBJ databases">
        <title>Concerted genomic and epigenomic changes stabilize Arabidopsis allopolyploids.</title>
        <authorList>
            <person name="Chen Z."/>
        </authorList>
    </citation>
    <scope>NUCLEOTIDE SEQUENCE [LARGE SCALE GENOMIC DNA]</scope>
    <source>
        <strain evidence="4">As9502</strain>
        <tissue evidence="4">Leaf</tissue>
    </source>
</reference>
<dbReference type="PANTHER" id="PTHR31900">
    <property type="entry name" value="F-BOX/RNI SUPERFAMILY PROTEIN-RELATED"/>
    <property type="match status" value="1"/>
</dbReference>
<dbReference type="InterPro" id="IPR001810">
    <property type="entry name" value="F-box_dom"/>
</dbReference>
<dbReference type="EMBL" id="JAEFBJ010000012">
    <property type="protein sequence ID" value="KAG7548755.1"/>
    <property type="molecule type" value="Genomic_DNA"/>
</dbReference>
<sequence>MAKISDLSDDLLVKILSFLPTKVAVSTSVLSKQWMFIWMWLPKLEFGFRGRSKYACLRDFIDKNLPLHKAPIIESLYLSSFCGSLQPEDLKSWVGIAVSRYVRELSIDYSSYDRSVALFPCSLYRCNSLVTLKLTGEKILVDVPPTGCLPSLKTLRLDHVTYSQDESLRLLLSYCPVLEDLFIDDRGYFHKLVIIPENVSCSLYSWKSLVTLKLHGEILVDVPPTVCLPSLKTLQLLCVTYLNEESLGLLLSCCAVLEDLSIERGCNDNVKALVVVVPSLQRLTLTIDQGCSADGYVIVTPSLKYFRLVDDRNESSIEHMHMPELEEADISLMEDIAKDIEMLFKSITTVKRLSLNMSFNGVKETVHRDGIVFSQLEDLKLYICSPNWSKLLVHMLKHSPNLQILNLLLDDPFNGDYPNYEPVRWSNNQSSVPKCFLNSLETFKFNGYNSGKAEDRDCLSFIFKHARCLKSTSIVHV</sequence>
<evidence type="ECO:0000313" key="5">
    <source>
        <dbReference type="Proteomes" id="UP000694251"/>
    </source>
</evidence>
<dbReference type="CDD" id="cd22160">
    <property type="entry name" value="F-box_AtFBL13-like"/>
    <property type="match status" value="1"/>
</dbReference>
<dbReference type="Pfam" id="PF08387">
    <property type="entry name" value="FBD"/>
    <property type="match status" value="1"/>
</dbReference>
<feature type="domain" description="F-box" evidence="1">
    <location>
        <begin position="4"/>
        <end position="43"/>
    </location>
</feature>
<dbReference type="Pfam" id="PF24758">
    <property type="entry name" value="LRR_At5g56370"/>
    <property type="match status" value="1"/>
</dbReference>
<evidence type="ECO:0000313" key="4">
    <source>
        <dbReference type="EMBL" id="KAG7548755.1"/>
    </source>
</evidence>
<evidence type="ECO:0000259" key="3">
    <source>
        <dbReference type="Pfam" id="PF24758"/>
    </source>
</evidence>
<dbReference type="InterPro" id="IPR006566">
    <property type="entry name" value="FBD"/>
</dbReference>
<dbReference type="Pfam" id="PF00646">
    <property type="entry name" value="F-box"/>
    <property type="match status" value="1"/>
</dbReference>
<dbReference type="OrthoDB" id="1085493at2759"/>
<feature type="domain" description="FBD" evidence="2">
    <location>
        <begin position="429"/>
        <end position="474"/>
    </location>
</feature>
<gene>
    <name evidence="4" type="ORF">ISN44_As12g039130</name>
</gene>
<dbReference type="InterPro" id="IPR050232">
    <property type="entry name" value="FBL13/AtMIF1-like"/>
</dbReference>
<proteinExistence type="predicted"/>
<evidence type="ECO:0000259" key="1">
    <source>
        <dbReference type="Pfam" id="PF00646"/>
    </source>
</evidence>
<name>A0A8T1YSL4_ARASU</name>
<protein>
    <submittedName>
        <fullName evidence="4">F-box domain</fullName>
    </submittedName>
</protein>
<dbReference type="InterPro" id="IPR053781">
    <property type="entry name" value="F-box_AtFBL13-like"/>
</dbReference>
<dbReference type="PANTHER" id="PTHR31900:SF28">
    <property type="entry name" value="FBD DOMAIN-CONTAINING PROTEIN"/>
    <property type="match status" value="1"/>
</dbReference>
<organism evidence="4 5">
    <name type="scientific">Arabidopsis suecica</name>
    <name type="common">Swedish thale-cress</name>
    <name type="synonym">Cardaminopsis suecica</name>
    <dbReference type="NCBI Taxonomy" id="45249"/>
    <lineage>
        <taxon>Eukaryota</taxon>
        <taxon>Viridiplantae</taxon>
        <taxon>Streptophyta</taxon>
        <taxon>Embryophyta</taxon>
        <taxon>Tracheophyta</taxon>
        <taxon>Spermatophyta</taxon>
        <taxon>Magnoliopsida</taxon>
        <taxon>eudicotyledons</taxon>
        <taxon>Gunneridae</taxon>
        <taxon>Pentapetalae</taxon>
        <taxon>rosids</taxon>
        <taxon>malvids</taxon>
        <taxon>Brassicales</taxon>
        <taxon>Brassicaceae</taxon>
        <taxon>Camelineae</taxon>
        <taxon>Arabidopsis</taxon>
    </lineage>
</organism>
<comment type="caution">
    <text evidence="4">The sequence shown here is derived from an EMBL/GenBank/DDBJ whole genome shotgun (WGS) entry which is preliminary data.</text>
</comment>
<dbReference type="InterPro" id="IPR055411">
    <property type="entry name" value="LRR_FXL15/At3g58940/PEG3-like"/>
</dbReference>
<feature type="domain" description="F-box/LRR-repeat protein 15/At3g58940/PEG3-like LRR" evidence="3">
    <location>
        <begin position="90"/>
        <end position="209"/>
    </location>
</feature>
<dbReference type="AlphaFoldDB" id="A0A8T1YSL4"/>
<evidence type="ECO:0000259" key="2">
    <source>
        <dbReference type="Pfam" id="PF08387"/>
    </source>
</evidence>